<evidence type="ECO:0000256" key="1">
    <source>
        <dbReference type="ARBA" id="ARBA00004651"/>
    </source>
</evidence>
<dbReference type="SUPFAM" id="SSF63829">
    <property type="entry name" value="Calcium-dependent phosphotriesterase"/>
    <property type="match status" value="1"/>
</dbReference>
<keyword evidence="6 9" id="KW-1133">Transmembrane helix</keyword>
<dbReference type="GeneID" id="32902038"/>
<feature type="transmembrane region" description="Helical" evidence="9">
    <location>
        <begin position="259"/>
        <end position="279"/>
    </location>
</feature>
<dbReference type="Pfam" id="PF24684">
    <property type="entry name" value="Vgb_lyase"/>
    <property type="match status" value="1"/>
</dbReference>
<sequence>MKKILIVLLVLSVSSIPFVSAHPFTDETIPDLSSNAPTGVSEVIVYFSEPVEIEFSVIKVLDNNGNQIDNKDTNYYEDEKSLIVTTEPLEDGVYTVTTKVLSKVDGHLVPGAFLFAVGDVVIDPKLLEDQSSTDLIFYPEAGARFPGIVGQTIVLGVVIASLIIWGTQNKQSIKEELEQVQIKHHRKFMTITGIGLMLVFISNILMIAVQTVRLETSPIEAIQTYFGTIWLARMIITIVLLGLWFALDRKTNVTKKVQIPMLGAMLALISTSTLIGHGAATGEAPALILDYIHNLVAAVWIGGIFYFVFTLLPSLSNLKEESREKMSLALIPRFSIAFIISIGIVIITGPLLMWFLESDVGLITESVYGQLIILKIAIASVMVALGGFFQFRVQKTAEKNYHSGKINVHRKLKRSLKVDAALGVILLGVVALLTNGTLPEGEFQDASAQEIIYGFKTIEFTDNAKFEIQITPFSSGVNTILVQVSDFDNNPIYDANAIKVKMANPSKNISPIEIPMEITKEKNDIPTEFQGELTFGFSGEWQMEIEAQRTENANESKIVNVLIKPRLENVQAQVVEYEFPEDAKPLYPLYDGDNSIWVSDPSAPRLWEFSLDTQEFSSYSFDGSSTTFLTMDNSGKIWFTDSPGNQIGFIDLTTKEITTKTIPNLAPVTVSNTPIFIQADFDGNIWITIVNKNKIMKYIPNEDIFKNVALPEKDSLPFALSLDSDGNIWYTATGTGKFGKIDPEEGKLTQYSKEIPLQGPEYFLFDKNGDVWIAEHTGAAITKFNPVLETFESISVLDKEALPFGMTFDRYGNIWFAQHVVDSIGIYDPDNNDLKEIPIPTEGSFIQFVTSDKNGKIWFVEQEGNKIGTINTIELPVDLSQVKTIDNIENNIEMKYTEIASPLIALGIIATSLFFIKSIYDKRRLNSLINS</sequence>
<evidence type="ECO:0000256" key="2">
    <source>
        <dbReference type="ARBA" id="ARBA00022475"/>
    </source>
</evidence>
<evidence type="ECO:0000313" key="13">
    <source>
        <dbReference type="Proteomes" id="UP000249949"/>
    </source>
</evidence>
<evidence type="ECO:0000256" key="4">
    <source>
        <dbReference type="ARBA" id="ARBA00022723"/>
    </source>
</evidence>
<keyword evidence="3 9" id="KW-0812">Transmembrane</keyword>
<feature type="transmembrane region" description="Helical" evidence="9">
    <location>
        <begin position="229"/>
        <end position="247"/>
    </location>
</feature>
<keyword evidence="8 9" id="KW-0472">Membrane</keyword>
<dbReference type="InterPro" id="IPR014755">
    <property type="entry name" value="Cu-Rt/internalin_Ig-like"/>
</dbReference>
<feature type="transmembrane region" description="Helical" evidence="9">
    <location>
        <begin position="148"/>
        <end position="167"/>
    </location>
</feature>
<feature type="domain" description="Copper resistance protein D" evidence="11">
    <location>
        <begin position="329"/>
        <end position="433"/>
    </location>
</feature>
<dbReference type="InterPro" id="IPR008457">
    <property type="entry name" value="Cu-R_CopD_dom"/>
</dbReference>
<dbReference type="GO" id="GO:0005507">
    <property type="term" value="F:copper ion binding"/>
    <property type="evidence" value="ECO:0007669"/>
    <property type="project" value="InterPro"/>
</dbReference>
<dbReference type="AlphaFoldDB" id="A0A2Z2HMG5"/>
<dbReference type="RefSeq" id="WP_086908186.1">
    <property type="nucleotide sequence ID" value="NZ_CP021324.1"/>
</dbReference>
<evidence type="ECO:0000256" key="5">
    <source>
        <dbReference type="ARBA" id="ARBA00022729"/>
    </source>
</evidence>
<keyword evidence="2" id="KW-1003">Cell membrane</keyword>
<keyword evidence="13" id="KW-1185">Reference proteome</keyword>
<dbReference type="Pfam" id="PF05425">
    <property type="entry name" value="CopD"/>
    <property type="match status" value="1"/>
</dbReference>
<dbReference type="KEGG" id="nct:NMSP_1593"/>
<keyword evidence="7" id="KW-0186">Copper</keyword>
<feature type="transmembrane region" description="Helical" evidence="9">
    <location>
        <begin position="368"/>
        <end position="389"/>
    </location>
</feature>
<feature type="transmembrane region" description="Helical" evidence="9">
    <location>
        <begin position="420"/>
        <end position="438"/>
    </location>
</feature>
<protein>
    <recommendedName>
        <fullName evidence="14">Virginiamycin B lyase</fullName>
    </recommendedName>
</protein>
<dbReference type="GO" id="GO:0042597">
    <property type="term" value="C:periplasmic space"/>
    <property type="evidence" value="ECO:0007669"/>
    <property type="project" value="InterPro"/>
</dbReference>
<organism evidence="12 13">
    <name type="scientific">Candidatus Nitrosomarinus catalinensis</name>
    <dbReference type="NCBI Taxonomy" id="1898749"/>
    <lineage>
        <taxon>Archaea</taxon>
        <taxon>Nitrososphaerota</taxon>
        <taxon>Nitrososphaeria</taxon>
        <taxon>Nitrosopumilales</taxon>
        <taxon>Nitrosopumilaceae</taxon>
        <taxon>Candidatus Nitrosomarinus</taxon>
    </lineage>
</organism>
<proteinExistence type="predicted"/>
<dbReference type="PANTHER" id="PTHR34820">
    <property type="entry name" value="INNER MEMBRANE PROTEIN YEBZ"/>
    <property type="match status" value="1"/>
</dbReference>
<feature type="transmembrane region" description="Helical" evidence="9">
    <location>
        <begin position="188"/>
        <end position="209"/>
    </location>
</feature>
<dbReference type="InterPro" id="IPR032694">
    <property type="entry name" value="CopC/D"/>
</dbReference>
<evidence type="ECO:0000256" key="6">
    <source>
        <dbReference type="ARBA" id="ARBA00022989"/>
    </source>
</evidence>
<dbReference type="PANTHER" id="PTHR34820:SF4">
    <property type="entry name" value="INNER MEMBRANE PROTEIN YEBZ"/>
    <property type="match status" value="1"/>
</dbReference>
<dbReference type="GO" id="GO:0046688">
    <property type="term" value="P:response to copper ion"/>
    <property type="evidence" value="ECO:0007669"/>
    <property type="project" value="InterPro"/>
</dbReference>
<reference evidence="12 13" key="1">
    <citation type="journal article" date="2017" name="Environ. Microbiol.">
        <title>Genome and epigenome of a novel marine Thaumarchaeota strain suggest viral infection, phosphorothioation DNA modification and multiple restriction systems.</title>
        <authorList>
            <person name="Ahlgren N.A."/>
            <person name="Chen Y."/>
            <person name="Needham D.M."/>
            <person name="Parada A.E."/>
            <person name="Sachdeva R."/>
            <person name="Trinh V."/>
            <person name="Chen T."/>
            <person name="Fuhrman J.A."/>
        </authorList>
    </citation>
    <scope>NUCLEOTIDE SEQUENCE [LARGE SCALE GENOMIC DNA]</scope>
    <source>
        <strain evidence="12 13">SPOT01</strain>
    </source>
</reference>
<gene>
    <name evidence="12" type="ORF">NMSP_1593</name>
</gene>
<evidence type="ECO:0000313" key="12">
    <source>
        <dbReference type="EMBL" id="ARS65192.1"/>
    </source>
</evidence>
<evidence type="ECO:0000256" key="8">
    <source>
        <dbReference type="ARBA" id="ARBA00023136"/>
    </source>
</evidence>
<feature type="transmembrane region" description="Helical" evidence="9">
    <location>
        <begin position="334"/>
        <end position="356"/>
    </location>
</feature>
<name>A0A2Z2HMG5_9ARCH</name>
<evidence type="ECO:0000256" key="3">
    <source>
        <dbReference type="ARBA" id="ARBA00022692"/>
    </source>
</evidence>
<dbReference type="Gene3D" id="2.60.40.1220">
    <property type="match status" value="1"/>
</dbReference>
<dbReference type="SUPFAM" id="SSF81296">
    <property type="entry name" value="E set domains"/>
    <property type="match status" value="1"/>
</dbReference>
<dbReference type="GO" id="GO:0006825">
    <property type="term" value="P:copper ion transport"/>
    <property type="evidence" value="ECO:0007669"/>
    <property type="project" value="InterPro"/>
</dbReference>
<evidence type="ECO:0000256" key="7">
    <source>
        <dbReference type="ARBA" id="ARBA00023008"/>
    </source>
</evidence>
<accession>A0A2Z2HMG5</accession>
<comment type="subcellular location">
    <subcellularLocation>
        <location evidence="1">Cell membrane</location>
        <topology evidence="1">Multi-pass membrane protein</topology>
    </subcellularLocation>
</comment>
<dbReference type="OrthoDB" id="11063at2157"/>
<feature type="transmembrane region" description="Helical" evidence="9">
    <location>
        <begin position="291"/>
        <end position="313"/>
    </location>
</feature>
<dbReference type="InterPro" id="IPR014756">
    <property type="entry name" value="Ig_E-set"/>
</dbReference>
<dbReference type="Proteomes" id="UP000249949">
    <property type="component" value="Chromosome"/>
</dbReference>
<evidence type="ECO:0000259" key="11">
    <source>
        <dbReference type="Pfam" id="PF05425"/>
    </source>
</evidence>
<dbReference type="EMBL" id="CP021324">
    <property type="protein sequence ID" value="ARS65192.1"/>
    <property type="molecule type" value="Genomic_DNA"/>
</dbReference>
<evidence type="ECO:0000256" key="9">
    <source>
        <dbReference type="SAM" id="Phobius"/>
    </source>
</evidence>
<dbReference type="GO" id="GO:0005886">
    <property type="term" value="C:plasma membrane"/>
    <property type="evidence" value="ECO:0007669"/>
    <property type="project" value="UniProtKB-SubCell"/>
</dbReference>
<keyword evidence="5" id="KW-0732">Signal</keyword>
<feature type="domain" description="CopC" evidence="10">
    <location>
        <begin position="22"/>
        <end position="117"/>
    </location>
</feature>
<dbReference type="InterPro" id="IPR015943">
    <property type="entry name" value="WD40/YVTN_repeat-like_dom_sf"/>
</dbReference>
<dbReference type="Gene3D" id="2.130.10.10">
    <property type="entry name" value="YVTN repeat-like/Quinoprotein amine dehydrogenase"/>
    <property type="match status" value="1"/>
</dbReference>
<keyword evidence="4" id="KW-0479">Metal-binding</keyword>
<feature type="transmembrane region" description="Helical" evidence="9">
    <location>
        <begin position="899"/>
        <end position="916"/>
    </location>
</feature>
<dbReference type="Pfam" id="PF04234">
    <property type="entry name" value="CopC"/>
    <property type="match status" value="1"/>
</dbReference>
<dbReference type="InterPro" id="IPR007348">
    <property type="entry name" value="CopC_dom"/>
</dbReference>
<evidence type="ECO:0008006" key="14">
    <source>
        <dbReference type="Google" id="ProtNLM"/>
    </source>
</evidence>
<evidence type="ECO:0000259" key="10">
    <source>
        <dbReference type="Pfam" id="PF04234"/>
    </source>
</evidence>